<evidence type="ECO:0000256" key="4">
    <source>
        <dbReference type="ARBA" id="ARBA00023136"/>
    </source>
</evidence>
<sequence length="303" mass="32892">MSQTASASQKSRAESSLQHRKHQAASQSHGILEKLQHEAQETGSHAWAAFSSFSWLWPIRGVVYSITHPQIILSVRHVLLKSLVTSIVLFVVLAFFTFVPQMAILAVFTGPLSPIFALVLVGAESVILISLFARALFLEPALTRVFDATLASQGQTQLVQAAKTRDASSTARNVGSQLVKPLQALSSDGLIRYALSLPLNFIPVAGTVLFLLYNGHKAGPGWHSRYFDLKGLSKSERAAFVESRRAAYTAFGMMTLLLNFVPLVGLLFSFTNTVGAALWAAELEAKANIIDGEIGSRGEKKLQ</sequence>
<evidence type="ECO:0000256" key="2">
    <source>
        <dbReference type="ARBA" id="ARBA00022692"/>
    </source>
</evidence>
<dbReference type="InterPro" id="IPR052786">
    <property type="entry name" value="Spore_wall_assembly"/>
</dbReference>
<name>A0A4Q9PTF0_9APHY</name>
<dbReference type="Proteomes" id="UP000292082">
    <property type="component" value="Unassembled WGS sequence"/>
</dbReference>
<keyword evidence="3" id="KW-1133">Transmembrane helix</keyword>
<dbReference type="Pfam" id="PF07264">
    <property type="entry name" value="EI24"/>
    <property type="match status" value="1"/>
</dbReference>
<evidence type="ECO:0000313" key="5">
    <source>
        <dbReference type="EMBL" id="TBU57726.1"/>
    </source>
</evidence>
<evidence type="ECO:0000256" key="1">
    <source>
        <dbReference type="ARBA" id="ARBA00004141"/>
    </source>
</evidence>
<gene>
    <name evidence="5" type="ORF">BD310DRAFT_1039627</name>
</gene>
<reference evidence="5 6" key="1">
    <citation type="submission" date="2019-01" db="EMBL/GenBank/DDBJ databases">
        <title>Draft genome sequences of three monokaryotic isolates of the white-rot basidiomycete fungus Dichomitus squalens.</title>
        <authorList>
            <consortium name="DOE Joint Genome Institute"/>
            <person name="Lopez S.C."/>
            <person name="Andreopoulos B."/>
            <person name="Pangilinan J."/>
            <person name="Lipzen A."/>
            <person name="Riley R."/>
            <person name="Ahrendt S."/>
            <person name="Ng V."/>
            <person name="Barry K."/>
            <person name="Daum C."/>
            <person name="Grigoriev I.V."/>
            <person name="Hilden K.S."/>
            <person name="Makela M.R."/>
            <person name="de Vries R.P."/>
        </authorList>
    </citation>
    <scope>NUCLEOTIDE SEQUENCE [LARGE SCALE GENOMIC DNA]</scope>
    <source>
        <strain evidence="5 6">CBS 464.89</strain>
    </source>
</reference>
<proteinExistence type="predicted"/>
<accession>A0A4Q9PTF0</accession>
<protein>
    <submittedName>
        <fullName evidence="5">Uncharacterized protein</fullName>
    </submittedName>
</protein>
<organism evidence="5 6">
    <name type="scientific">Dichomitus squalens</name>
    <dbReference type="NCBI Taxonomy" id="114155"/>
    <lineage>
        <taxon>Eukaryota</taxon>
        <taxon>Fungi</taxon>
        <taxon>Dikarya</taxon>
        <taxon>Basidiomycota</taxon>
        <taxon>Agaricomycotina</taxon>
        <taxon>Agaricomycetes</taxon>
        <taxon>Polyporales</taxon>
        <taxon>Polyporaceae</taxon>
        <taxon>Dichomitus</taxon>
    </lineage>
</organism>
<keyword evidence="4" id="KW-0472">Membrane</keyword>
<dbReference type="PANTHER" id="PTHR34292">
    <property type="entry name" value="OUTER SPORE WALL PROTEIN LDS1"/>
    <property type="match status" value="1"/>
</dbReference>
<evidence type="ECO:0000256" key="3">
    <source>
        <dbReference type="ARBA" id="ARBA00022989"/>
    </source>
</evidence>
<keyword evidence="2" id="KW-0812">Transmembrane</keyword>
<dbReference type="EMBL" id="ML145133">
    <property type="protein sequence ID" value="TBU57726.1"/>
    <property type="molecule type" value="Genomic_DNA"/>
</dbReference>
<comment type="subcellular location">
    <subcellularLocation>
        <location evidence="1">Membrane</location>
        <topology evidence="1">Multi-pass membrane protein</topology>
    </subcellularLocation>
</comment>
<dbReference type="STRING" id="114155.A0A4Q9PTF0"/>
<dbReference type="PANTHER" id="PTHR34292:SF2">
    <property type="entry name" value="OUTER SPORE WALL PROTEIN LDS1"/>
    <property type="match status" value="1"/>
</dbReference>
<keyword evidence="6" id="KW-1185">Reference proteome</keyword>
<dbReference type="AlphaFoldDB" id="A0A4Q9PTF0"/>
<evidence type="ECO:0000313" key="6">
    <source>
        <dbReference type="Proteomes" id="UP000292082"/>
    </source>
</evidence>
<dbReference type="InterPro" id="IPR059112">
    <property type="entry name" value="CysZ/EI24"/>
</dbReference>